<proteinExistence type="predicted"/>
<protein>
    <recommendedName>
        <fullName evidence="3">PD(D/E)XK endonuclease domain-containing protein</fullName>
    </recommendedName>
</protein>
<organism evidence="1 2">
    <name type="scientific">Paraflavitalea soli</name>
    <dbReference type="NCBI Taxonomy" id="2315862"/>
    <lineage>
        <taxon>Bacteria</taxon>
        <taxon>Pseudomonadati</taxon>
        <taxon>Bacteroidota</taxon>
        <taxon>Chitinophagia</taxon>
        <taxon>Chitinophagales</taxon>
        <taxon>Chitinophagaceae</taxon>
        <taxon>Paraflavitalea</taxon>
    </lineage>
</organism>
<sequence>MAEISRNNTGLAGEYFVAAELYRRGWSVGMTIGNAKAVDVFAEKEDIMVQIQVKSIYKRAHSGWPMMNDRVKKDCIYIFVNLNADIMDKPDYYICTSEEALDAIDQYTTRGIVTLGKMKKSGCKDQWDKLSVQSKAVKKLRK</sequence>
<dbReference type="AlphaFoldDB" id="A0A3B7MEG1"/>
<reference evidence="1 2" key="1">
    <citation type="submission" date="2018-09" db="EMBL/GenBank/DDBJ databases">
        <title>Genome sequencing of strain 6GH32-13.</title>
        <authorList>
            <person name="Weon H.-Y."/>
            <person name="Heo J."/>
            <person name="Kwon S.-W."/>
        </authorList>
    </citation>
    <scope>NUCLEOTIDE SEQUENCE [LARGE SCALE GENOMIC DNA]</scope>
    <source>
        <strain evidence="1 2">5GH32-13</strain>
    </source>
</reference>
<dbReference type="KEGG" id="pseg:D3H65_01520"/>
<keyword evidence="2" id="KW-1185">Reference proteome</keyword>
<dbReference type="InterPro" id="IPR011335">
    <property type="entry name" value="Restrct_endonuc-II-like"/>
</dbReference>
<dbReference type="RefSeq" id="WP_119048566.1">
    <property type="nucleotide sequence ID" value="NZ_CP032157.1"/>
</dbReference>
<dbReference type="InterPro" id="IPR011856">
    <property type="entry name" value="tRNA_endonuc-like_dom_sf"/>
</dbReference>
<dbReference type="SUPFAM" id="SSF52980">
    <property type="entry name" value="Restriction endonuclease-like"/>
    <property type="match status" value="1"/>
</dbReference>
<dbReference type="Gene3D" id="3.40.1350.10">
    <property type="match status" value="1"/>
</dbReference>
<dbReference type="GO" id="GO:0003676">
    <property type="term" value="F:nucleic acid binding"/>
    <property type="evidence" value="ECO:0007669"/>
    <property type="project" value="InterPro"/>
</dbReference>
<dbReference type="OrthoDB" id="7060296at2"/>
<evidence type="ECO:0000313" key="2">
    <source>
        <dbReference type="Proteomes" id="UP000263900"/>
    </source>
</evidence>
<accession>A0A3B7MEG1</accession>
<name>A0A3B7MEG1_9BACT</name>
<evidence type="ECO:0000313" key="1">
    <source>
        <dbReference type="EMBL" id="AXY72728.1"/>
    </source>
</evidence>
<evidence type="ECO:0008006" key="3">
    <source>
        <dbReference type="Google" id="ProtNLM"/>
    </source>
</evidence>
<dbReference type="EMBL" id="CP032157">
    <property type="protein sequence ID" value="AXY72728.1"/>
    <property type="molecule type" value="Genomic_DNA"/>
</dbReference>
<dbReference type="Proteomes" id="UP000263900">
    <property type="component" value="Chromosome"/>
</dbReference>
<gene>
    <name evidence="1" type="ORF">D3H65_01520</name>
</gene>